<dbReference type="Pfam" id="PF02598">
    <property type="entry name" value="Methyltrn_RNA_3"/>
    <property type="match status" value="1"/>
</dbReference>
<keyword evidence="14" id="KW-1185">Reference proteome</keyword>
<evidence type="ECO:0000256" key="8">
    <source>
        <dbReference type="ARBA" id="ARBA00078957"/>
    </source>
</evidence>
<dbReference type="GO" id="GO:0031616">
    <property type="term" value="C:spindle pole centrosome"/>
    <property type="evidence" value="ECO:0007669"/>
    <property type="project" value="TreeGrafter"/>
</dbReference>
<accession>A0A8M1KMT5</accession>
<evidence type="ECO:0000256" key="13">
    <source>
        <dbReference type="SAM" id="MobiDB-lite"/>
    </source>
</evidence>
<evidence type="ECO:0000256" key="6">
    <source>
        <dbReference type="ARBA" id="ARBA00062137"/>
    </source>
</evidence>
<keyword evidence="4" id="KW-0489">Methyltransferase</keyword>
<dbReference type="GeneID" id="116222980"/>
<evidence type="ECO:0000256" key="4">
    <source>
        <dbReference type="ARBA" id="ARBA00022603"/>
    </source>
</evidence>
<dbReference type="GO" id="GO:0051661">
    <property type="term" value="P:maintenance of centrosome location"/>
    <property type="evidence" value="ECO:0007669"/>
    <property type="project" value="TreeGrafter"/>
</dbReference>
<dbReference type="OrthoDB" id="361029at2759"/>
<dbReference type="PANTHER" id="PTHR12150">
    <property type="entry name" value="CLASS IV SAM-BINDING METHYLTRANSFERASE-RELATED"/>
    <property type="match status" value="1"/>
</dbReference>
<dbReference type="RefSeq" id="XP_042565371.1">
    <property type="nucleotide sequence ID" value="XM_042709437.1"/>
</dbReference>
<evidence type="ECO:0000256" key="12">
    <source>
        <dbReference type="ARBA" id="ARBA00093639"/>
    </source>
</evidence>
<name>A0A8M1KMT5_CLUHA</name>
<dbReference type="CDD" id="cd18086">
    <property type="entry name" value="HsC9orf114-like"/>
    <property type="match status" value="1"/>
</dbReference>
<reference evidence="15" key="1">
    <citation type="submission" date="2025-08" db="UniProtKB">
        <authorList>
            <consortium name="RefSeq"/>
        </authorList>
    </citation>
    <scope>IDENTIFICATION</scope>
</reference>
<dbReference type="GO" id="GO:0032259">
    <property type="term" value="P:methylation"/>
    <property type="evidence" value="ECO:0007669"/>
    <property type="project" value="UniProtKB-KW"/>
</dbReference>
<dbReference type="GO" id="GO:0008168">
    <property type="term" value="F:methyltransferase activity"/>
    <property type="evidence" value="ECO:0007669"/>
    <property type="project" value="UniProtKB-KW"/>
</dbReference>
<dbReference type="KEGG" id="char:116222980"/>
<dbReference type="Proteomes" id="UP000515152">
    <property type="component" value="Chromosome 12"/>
</dbReference>
<feature type="compositionally biased region" description="Low complexity" evidence="13">
    <location>
        <begin position="678"/>
        <end position="697"/>
    </location>
</feature>
<evidence type="ECO:0000256" key="5">
    <source>
        <dbReference type="ARBA" id="ARBA00022679"/>
    </source>
</evidence>
<comment type="subunit">
    <text evidence="6">Interacts with INCA1.</text>
</comment>
<sequence length="876" mass="94686">MKEPGPLSKEVQERVDWKKWKEGRKEEKRRRKEEKLITQMEKQKMKELKEKKAQAEKEEKSNGRSYTLSVALPGSVLDNAQSPELRTYLAGQIARACTVFCVDEIVVFEEQGEDVKNTEGEYKGVGKKGRACVQLARILQYLECPQYLRKAFFPKHQDLQFAGLLNPLDSPHHMRMDEGAEFREGLVLDRPCKAEKGSYVDCGMRKEVRIDKQLQPGLRVTVKLHKDQESGSKCYKGLVVAPHVPRTEKGLYWGYTVRLASCLSGVFTECPFKEGYDITIGTSEKGNNADNVTISPFRHMLVVFGGLSGLEASVETDDNLDVSDPSSLFNLYLNTCPSQEVGWCHHHPRCSRHAAGNLEQPPDDQETLFLTGTVGMGGDRAQSGLHRPGSRRLCDSPATTLWAPNNTANLSGNILLAPAAPPLAMPLATASAEVIQPPEDGPLDLQLSNRPPLPSENLENPPDHSLLSSAPQASLGYASLLVSTPPAEALNQSVLIAPPSSNYSVIPPQNLAHASHQNSFAEMPPPSPLAANQTLFFPQAPKCFTPSSNQSPLNLAPETKEAAKPLPLLTNTQSLRGDSLSTPPANSQPLPSSSAANQIQPSNYELLDFSMHQSVSSNQAPAPPLPQLANPAAQVGNAPGSGFYLQVTKDAQQGTQGEGDATATPERAHLPSVPTGVAQPSAAASAQQPLPRTSSATAMPSAVPAVVPVAVPTPLPEPYPVMPPPAMPPPSMLPPSMYPPPAVAAPLEALFPCPIPNPNPHPTATLPVLHRWREEFHPMGLPFLLQGPAPQGTMAPATQSITTAEHHTCQPIRCRTPEPSHINRMTHIAGLTRGTIGMRPRGNLKDPAPAQASTQRGRTPADRAMKTTSPRSYCPR</sequence>
<evidence type="ECO:0000313" key="14">
    <source>
        <dbReference type="Proteomes" id="UP000515152"/>
    </source>
</evidence>
<feature type="region of interest" description="Disordered" evidence="13">
    <location>
        <begin position="436"/>
        <end position="469"/>
    </location>
</feature>
<dbReference type="AlphaFoldDB" id="A0A8M1KMT5"/>
<keyword evidence="5" id="KW-0808">Transferase</keyword>
<evidence type="ECO:0000256" key="10">
    <source>
        <dbReference type="ARBA" id="ARBA00093228"/>
    </source>
</evidence>
<dbReference type="GO" id="GO:0035198">
    <property type="term" value="F:miRNA binding"/>
    <property type="evidence" value="ECO:0007669"/>
    <property type="project" value="TreeGrafter"/>
</dbReference>
<dbReference type="GO" id="GO:0035196">
    <property type="term" value="P:miRNA processing"/>
    <property type="evidence" value="ECO:0007669"/>
    <property type="project" value="TreeGrafter"/>
</dbReference>
<dbReference type="PANTHER" id="PTHR12150:SF13">
    <property type="entry name" value="METHYLTRANSFERASE C9ORF114-RELATED"/>
    <property type="match status" value="1"/>
</dbReference>
<feature type="region of interest" description="Disordered" evidence="13">
    <location>
        <begin position="834"/>
        <end position="876"/>
    </location>
</feature>
<evidence type="ECO:0000256" key="3">
    <source>
        <dbReference type="ARBA" id="ARBA00022490"/>
    </source>
</evidence>
<comment type="subcellular location">
    <subcellularLocation>
        <location evidence="1">Cytoplasm</location>
    </subcellularLocation>
</comment>
<keyword evidence="3" id="KW-0963">Cytoplasm</keyword>
<evidence type="ECO:0000256" key="11">
    <source>
        <dbReference type="ARBA" id="ARBA00093377"/>
    </source>
</evidence>
<dbReference type="InterPro" id="IPR003750">
    <property type="entry name" value="Put_MeTrfase-C9orf114-like"/>
</dbReference>
<comment type="similarity">
    <text evidence="2">Belongs to the class IV-like SAM-binding methyltransferase superfamily.</text>
</comment>
<feature type="compositionally biased region" description="Polar residues" evidence="13">
    <location>
        <begin position="866"/>
        <end position="876"/>
    </location>
</feature>
<evidence type="ECO:0000256" key="2">
    <source>
        <dbReference type="ARBA" id="ARBA00009841"/>
    </source>
</evidence>
<proteinExistence type="inferred from homology"/>
<dbReference type="GO" id="GO:0072686">
    <property type="term" value="C:mitotic spindle"/>
    <property type="evidence" value="ECO:0007669"/>
    <property type="project" value="TreeGrafter"/>
</dbReference>
<gene>
    <name evidence="15" type="primary">LOC116222980</name>
</gene>
<feature type="region of interest" description="Disordered" evidence="13">
    <location>
        <begin position="614"/>
        <end position="697"/>
    </location>
</feature>
<dbReference type="GO" id="GO:0000776">
    <property type="term" value="C:kinetochore"/>
    <property type="evidence" value="ECO:0007669"/>
    <property type="project" value="TreeGrafter"/>
</dbReference>
<evidence type="ECO:0000256" key="1">
    <source>
        <dbReference type="ARBA" id="ARBA00004496"/>
    </source>
</evidence>
<dbReference type="FunFam" id="2.40.50.140:FF:000170">
    <property type="entry name" value="SPOUT domain containing methyltransferase 1"/>
    <property type="match status" value="1"/>
</dbReference>
<evidence type="ECO:0000256" key="7">
    <source>
        <dbReference type="ARBA" id="ARBA00075627"/>
    </source>
</evidence>
<evidence type="ECO:0000313" key="15">
    <source>
        <dbReference type="RefSeq" id="XP_042565371.1"/>
    </source>
</evidence>
<comment type="catalytic activity">
    <reaction evidence="10">
        <text>uridine in 28S rRNA + S-adenosyl-L-methionine = N(3)-methyluridine in 28S rRNA + S-adenosyl-L-homocysteine + H(+)</text>
        <dbReference type="Rhea" id="RHEA:83635"/>
        <dbReference type="Rhea" id="RHEA-COMP:20178"/>
        <dbReference type="Rhea" id="RHEA-COMP:20181"/>
        <dbReference type="ChEBI" id="CHEBI:15378"/>
        <dbReference type="ChEBI" id="CHEBI:57856"/>
        <dbReference type="ChEBI" id="CHEBI:59789"/>
        <dbReference type="ChEBI" id="CHEBI:65315"/>
        <dbReference type="ChEBI" id="CHEBI:74502"/>
    </reaction>
    <physiologicalReaction direction="left-to-right" evidence="10">
        <dbReference type="Rhea" id="RHEA:83636"/>
    </physiologicalReaction>
</comment>
<protein>
    <recommendedName>
        <fullName evidence="12">28S rRNA (uridine-N(3))-methyltransferase</fullName>
    </recommendedName>
    <alternativeName>
        <fullName evidence="7">Centromere protein 32</fullName>
    </alternativeName>
    <alternativeName>
        <fullName evidence="9">Kinetochore-associated protein</fullName>
    </alternativeName>
    <alternativeName>
        <fullName evidence="8">SPOUT domain-containing methyltransferase 1</fullName>
    </alternativeName>
</protein>
<evidence type="ECO:0000256" key="9">
    <source>
        <dbReference type="ARBA" id="ARBA00079311"/>
    </source>
</evidence>
<feature type="region of interest" description="Disordered" evidence="13">
    <location>
        <begin position="572"/>
        <end position="596"/>
    </location>
</feature>
<dbReference type="GO" id="GO:0005737">
    <property type="term" value="C:cytoplasm"/>
    <property type="evidence" value="ECO:0007669"/>
    <property type="project" value="UniProtKB-SubCell"/>
</dbReference>
<feature type="region of interest" description="Disordered" evidence="13">
    <location>
        <begin position="22"/>
        <end position="64"/>
    </location>
</feature>
<comment type="function">
    <text evidence="11">S-adenosyl-L-methionine-dependent methyltransferase that specifically methylates the N3 position of a uridine in 28S rRNA. Required for association of the centrosomes with the poles of the bipolar mitotic spindle during metaphase. Also involved in chromosome alignment. May promote centrosome maturation probably by recruiting A-kinase anchor protein AKAP9 to centrosomes in early mitosis. Binds specifically to miRNA MIR145 hairpin, regulates MIR145 expression at a postranscriptional level.</text>
</comment>
<organism evidence="14 15">
    <name type="scientific">Clupea harengus</name>
    <name type="common">Atlantic herring</name>
    <dbReference type="NCBI Taxonomy" id="7950"/>
    <lineage>
        <taxon>Eukaryota</taxon>
        <taxon>Metazoa</taxon>
        <taxon>Chordata</taxon>
        <taxon>Craniata</taxon>
        <taxon>Vertebrata</taxon>
        <taxon>Euteleostomi</taxon>
        <taxon>Actinopterygii</taxon>
        <taxon>Neopterygii</taxon>
        <taxon>Teleostei</taxon>
        <taxon>Clupei</taxon>
        <taxon>Clupeiformes</taxon>
        <taxon>Clupeoidei</taxon>
        <taxon>Clupeidae</taxon>
        <taxon>Clupea</taxon>
    </lineage>
</organism>
<feature type="compositionally biased region" description="Basic and acidic residues" evidence="13">
    <location>
        <begin position="33"/>
        <end position="62"/>
    </location>
</feature>